<proteinExistence type="inferred from homology"/>
<keyword evidence="7" id="KW-1185">Reference proteome</keyword>
<dbReference type="AlphaFoldDB" id="A0A835YVW5"/>
<dbReference type="PROSITE" id="PS00092">
    <property type="entry name" value="N6_MTASE"/>
    <property type="match status" value="1"/>
</dbReference>
<dbReference type="PANTHER" id="PTHR45875">
    <property type="entry name" value="METHYLTRANSFERASE N6AMT1"/>
    <property type="match status" value="1"/>
</dbReference>
<keyword evidence="3" id="KW-0808">Transferase</keyword>
<dbReference type="GO" id="GO:0003676">
    <property type="term" value="F:nucleic acid binding"/>
    <property type="evidence" value="ECO:0007669"/>
    <property type="project" value="InterPro"/>
</dbReference>
<accession>A0A835YVW5</accession>
<evidence type="ECO:0000256" key="4">
    <source>
        <dbReference type="ARBA" id="ARBA00022691"/>
    </source>
</evidence>
<feature type="domain" description="Methyltransferase small" evidence="5">
    <location>
        <begin position="389"/>
        <end position="531"/>
    </location>
</feature>
<keyword evidence="2" id="KW-0489">Methyltransferase</keyword>
<evidence type="ECO:0000256" key="1">
    <source>
        <dbReference type="ARBA" id="ARBA00006149"/>
    </source>
</evidence>
<keyword evidence="4" id="KW-0949">S-adenosyl-L-methionine</keyword>
<dbReference type="InterPro" id="IPR052190">
    <property type="entry name" value="Euk-Arch_PrmC-MTase"/>
</dbReference>
<dbReference type="InterPro" id="IPR029063">
    <property type="entry name" value="SAM-dependent_MTases_sf"/>
</dbReference>
<dbReference type="GO" id="GO:0008276">
    <property type="term" value="F:protein methyltransferase activity"/>
    <property type="evidence" value="ECO:0007669"/>
    <property type="project" value="TreeGrafter"/>
</dbReference>
<sequence length="718" mass="74533">MPFSTKEVSSMIVDAGGCYKMQNKLSNRPFTPPPCVRDAQLEAVPSLGERLAAMLEVQTSAAALDRLWTLTGAYSAGADGDFTYVMDEVGSRLLPPDAWGEEGDGDGAVFSAALLYDARAGAAITAIWPRRAAAKGEVATCEGLPRGRAKWRAVQSALAPLQLRDRDDADGAAVMRARAWLTAEAAEGEEERTDVSSDAQWEHTLSPLRQTLAEAAFTVPGLARVLGFDGGDAAVGYPLQKLSLPPVAAEVSHALPEEGSDALCDLVRLLVLNLMLHGSDALCDLVRLFVLNLTLPAPLVVALLGDATAALLLRLAVLHGGEGRRPADMDSSSIRLASTVQLCPLRHGAVVATDFAQTSSRRHGVDPVMHVGVDSLGLAAAAPPPPPLRSAAVLDVCCGSGVQAIIALAGGAGSAHLTDVSARAARFARFNLALNGMLSKAQASADIEVEVYIDCEVFFVFHGSLYDALPPDARYDVILCNPPYIPNPGDTAALEGFGAGGSGGEEVLSAVVAGAQKRLKGEGGGLYVVSNLVNPEQYADKAKRWWSSDAGGAAGGASSPQPHVQMTVSYGRPWTAEEYAALITEQGNGDGDAVAAAYAQALQEAGIHSVANGFVFATVQGAAAAAAVAQHEAGSGALAQDVEVEVEVEVRREADDIWQAVAVGADIGLLERIRGGGGNRCTLSHCFHAVVSGILTDALLHVQICIGVNGKALCAHKS</sequence>
<evidence type="ECO:0000256" key="2">
    <source>
        <dbReference type="ARBA" id="ARBA00022603"/>
    </source>
</evidence>
<dbReference type="PANTHER" id="PTHR45875:SF1">
    <property type="entry name" value="METHYLTRANSFERASE N6AMT1"/>
    <property type="match status" value="1"/>
</dbReference>
<reference evidence="6" key="1">
    <citation type="submission" date="2021-02" db="EMBL/GenBank/DDBJ databases">
        <title>First Annotated Genome of the Yellow-green Alga Tribonema minus.</title>
        <authorList>
            <person name="Mahan K.M."/>
        </authorList>
    </citation>
    <scope>NUCLEOTIDE SEQUENCE</scope>
    <source>
        <strain evidence="6">UTEX B ZZ1240</strain>
    </source>
</reference>
<dbReference type="GO" id="GO:0032259">
    <property type="term" value="P:methylation"/>
    <property type="evidence" value="ECO:0007669"/>
    <property type="project" value="UniProtKB-KW"/>
</dbReference>
<dbReference type="InterPro" id="IPR002052">
    <property type="entry name" value="DNA_methylase_N6_adenine_CS"/>
</dbReference>
<dbReference type="GO" id="GO:0035657">
    <property type="term" value="C:eRF1 methyltransferase complex"/>
    <property type="evidence" value="ECO:0007669"/>
    <property type="project" value="TreeGrafter"/>
</dbReference>
<evidence type="ECO:0000259" key="5">
    <source>
        <dbReference type="Pfam" id="PF05175"/>
    </source>
</evidence>
<evidence type="ECO:0000256" key="3">
    <source>
        <dbReference type="ARBA" id="ARBA00022679"/>
    </source>
</evidence>
<comment type="caution">
    <text evidence="6">The sequence shown here is derived from an EMBL/GenBank/DDBJ whole genome shotgun (WGS) entry which is preliminary data.</text>
</comment>
<comment type="similarity">
    <text evidence="1">Belongs to the eukaryotic/archaeal PrmC-related family.</text>
</comment>
<evidence type="ECO:0000313" key="7">
    <source>
        <dbReference type="Proteomes" id="UP000664859"/>
    </source>
</evidence>
<gene>
    <name evidence="6" type="ORF">JKP88DRAFT_318847</name>
</gene>
<dbReference type="GO" id="GO:0008757">
    <property type="term" value="F:S-adenosylmethionine-dependent methyltransferase activity"/>
    <property type="evidence" value="ECO:0007669"/>
    <property type="project" value="TreeGrafter"/>
</dbReference>
<dbReference type="Pfam" id="PF05175">
    <property type="entry name" value="MTS"/>
    <property type="match status" value="1"/>
</dbReference>
<dbReference type="CDD" id="cd02440">
    <property type="entry name" value="AdoMet_MTases"/>
    <property type="match status" value="1"/>
</dbReference>
<protein>
    <recommendedName>
        <fullName evidence="5">Methyltransferase small domain-containing protein</fullName>
    </recommendedName>
</protein>
<dbReference type="InterPro" id="IPR007848">
    <property type="entry name" value="Small_mtfrase_dom"/>
</dbReference>
<dbReference type="OrthoDB" id="269872at2759"/>
<name>A0A835YVW5_9STRA</name>
<dbReference type="EMBL" id="JAFCMP010000246">
    <property type="protein sequence ID" value="KAG5182376.1"/>
    <property type="molecule type" value="Genomic_DNA"/>
</dbReference>
<dbReference type="SUPFAM" id="SSF53335">
    <property type="entry name" value="S-adenosyl-L-methionine-dependent methyltransferases"/>
    <property type="match status" value="1"/>
</dbReference>
<evidence type="ECO:0000313" key="6">
    <source>
        <dbReference type="EMBL" id="KAG5182376.1"/>
    </source>
</evidence>
<organism evidence="6 7">
    <name type="scientific">Tribonema minus</name>
    <dbReference type="NCBI Taxonomy" id="303371"/>
    <lineage>
        <taxon>Eukaryota</taxon>
        <taxon>Sar</taxon>
        <taxon>Stramenopiles</taxon>
        <taxon>Ochrophyta</taxon>
        <taxon>PX clade</taxon>
        <taxon>Xanthophyceae</taxon>
        <taxon>Tribonematales</taxon>
        <taxon>Tribonemataceae</taxon>
        <taxon>Tribonema</taxon>
    </lineage>
</organism>
<dbReference type="Gene3D" id="3.40.50.150">
    <property type="entry name" value="Vaccinia Virus protein VP39"/>
    <property type="match status" value="1"/>
</dbReference>
<dbReference type="Proteomes" id="UP000664859">
    <property type="component" value="Unassembled WGS sequence"/>
</dbReference>